<name>A0A2H0RB88_UNCKA</name>
<dbReference type="Gene3D" id="2.60.40.680">
    <property type="match status" value="1"/>
</dbReference>
<dbReference type="AlphaFoldDB" id="A0A2H0RB88"/>
<evidence type="ECO:0000313" key="1">
    <source>
        <dbReference type="EMBL" id="PIR43802.1"/>
    </source>
</evidence>
<dbReference type="Proteomes" id="UP000230214">
    <property type="component" value="Unassembled WGS sequence"/>
</dbReference>
<dbReference type="Gene3D" id="2.60.40.10">
    <property type="entry name" value="Immunoglobulins"/>
    <property type="match status" value="1"/>
</dbReference>
<organism evidence="1 2">
    <name type="scientific">candidate division WWE3 bacterium CG10_big_fil_rev_8_21_14_0_10_32_10</name>
    <dbReference type="NCBI Taxonomy" id="1975090"/>
    <lineage>
        <taxon>Bacteria</taxon>
        <taxon>Katanobacteria</taxon>
    </lineage>
</organism>
<gene>
    <name evidence="1" type="ORF">COV24_01000</name>
</gene>
<evidence type="ECO:0000313" key="2">
    <source>
        <dbReference type="Proteomes" id="UP000230214"/>
    </source>
</evidence>
<protein>
    <submittedName>
        <fullName evidence="1">Uncharacterized protein</fullName>
    </submittedName>
</protein>
<proteinExistence type="predicted"/>
<reference evidence="1 2" key="1">
    <citation type="submission" date="2017-09" db="EMBL/GenBank/DDBJ databases">
        <title>Depth-based differentiation of microbial function through sediment-hosted aquifers and enrichment of novel symbionts in the deep terrestrial subsurface.</title>
        <authorList>
            <person name="Probst A.J."/>
            <person name="Ladd B."/>
            <person name="Jarett J.K."/>
            <person name="Geller-Mcgrath D.E."/>
            <person name="Sieber C.M."/>
            <person name="Emerson J.B."/>
            <person name="Anantharaman K."/>
            <person name="Thomas B.C."/>
            <person name="Malmstrom R."/>
            <person name="Stieglmeier M."/>
            <person name="Klingl A."/>
            <person name="Woyke T."/>
            <person name="Ryan C.M."/>
            <person name="Banfield J.F."/>
        </authorList>
    </citation>
    <scope>NUCLEOTIDE SEQUENCE [LARGE SCALE GENOMIC DNA]</scope>
    <source>
        <strain evidence="1">CG10_big_fil_rev_8_21_14_0_10_32_10</strain>
    </source>
</reference>
<dbReference type="InterPro" id="IPR013783">
    <property type="entry name" value="Ig-like_fold"/>
</dbReference>
<comment type="caution">
    <text evidence="1">The sequence shown here is derived from an EMBL/GenBank/DDBJ whole genome shotgun (WGS) entry which is preliminary data.</text>
</comment>
<accession>A0A2H0RB88</accession>
<sequence>MPYKNKNYKVNSIGLLFLVAPFLFLFSLVFVFNGVRAATGDNIQVSFVSPSASLNINETQTVSVTTSGGSDDVTGYSFSIIVPEELEISNLQNHINQSFFASYLRATYSSTLHANKIGALYALDSGSSFSLPDSTSMISFEITPKKSGTYDIIFQPDFSNSIIDSQGNDIMDSNWSAMVLTITISENLVINNVNVETGNTYEVMSNGLILDANQYIDRNYTFDSIPASLLGITYFKTANNNKSTRSNTHLSFNVNQDVTVYVAHDNRYALKPAWLDGTWTDTNEDIGAPGAGTFSVFSKDFNQGSVVLGGNVNPQEIENNSMYTVAVVGKKAASQVINVAPSVEAGNNIIVTNPDVANLQGSYFDDGLPNPPAQVTLLWSKQQGAGNVTFSNPDQLYTTALFDTAGTYILQLAADDGEFASTDTLEVVVKDPLPLEVTNVVPLNGQNYTVSKNGLIIGVRPYIDRDYVFGYIPSYLLEKTYIKTANNDKQSTETPFVSFDVNQDVTVYVAHDTRFSIKPVWLDGTWTNTGDIIEAPVAGTFTLYKKDFAQGKIILGGNTSPLEVENNSMYSIIVTSQLAIP</sequence>
<dbReference type="EMBL" id="PCXU01000011">
    <property type="protein sequence ID" value="PIR43802.1"/>
    <property type="molecule type" value="Genomic_DNA"/>
</dbReference>